<dbReference type="EMBL" id="JBHTAS010000001">
    <property type="protein sequence ID" value="MFC7141093.1"/>
    <property type="molecule type" value="Genomic_DNA"/>
</dbReference>
<evidence type="ECO:0000259" key="6">
    <source>
        <dbReference type="PROSITE" id="PS51387"/>
    </source>
</evidence>
<dbReference type="AlphaFoldDB" id="A0ABD5Y122"/>
<dbReference type="InterPro" id="IPR016166">
    <property type="entry name" value="FAD-bd_PCMH"/>
</dbReference>
<comment type="caution">
    <text evidence="7">The sequence shown here is derived from an EMBL/GenBank/DDBJ whole genome shotgun (WGS) entry which is preliminary data.</text>
</comment>
<feature type="domain" description="FAD-binding PCMH-type" evidence="6">
    <location>
        <begin position="51"/>
        <end position="221"/>
    </location>
</feature>
<dbReference type="Pfam" id="PF08031">
    <property type="entry name" value="BBE"/>
    <property type="match status" value="1"/>
</dbReference>
<evidence type="ECO:0000256" key="3">
    <source>
        <dbReference type="ARBA" id="ARBA00022630"/>
    </source>
</evidence>
<evidence type="ECO:0000256" key="4">
    <source>
        <dbReference type="ARBA" id="ARBA00022827"/>
    </source>
</evidence>
<evidence type="ECO:0000256" key="2">
    <source>
        <dbReference type="ARBA" id="ARBA00005466"/>
    </source>
</evidence>
<comment type="cofactor">
    <cofactor evidence="1">
        <name>FAD</name>
        <dbReference type="ChEBI" id="CHEBI:57692"/>
    </cofactor>
</comment>
<reference evidence="7 8" key="1">
    <citation type="journal article" date="2019" name="Int. J. Syst. Evol. Microbiol.">
        <title>The Global Catalogue of Microorganisms (GCM) 10K type strain sequencing project: providing services to taxonomists for standard genome sequencing and annotation.</title>
        <authorList>
            <consortium name="The Broad Institute Genomics Platform"/>
            <consortium name="The Broad Institute Genome Sequencing Center for Infectious Disease"/>
            <person name="Wu L."/>
            <person name="Ma J."/>
        </authorList>
    </citation>
    <scope>NUCLEOTIDE SEQUENCE [LARGE SCALE GENOMIC DNA]</scope>
    <source>
        <strain evidence="7 8">XZYJT29</strain>
    </source>
</reference>
<dbReference type="InterPro" id="IPR050416">
    <property type="entry name" value="FAD-linked_Oxidoreductase"/>
</dbReference>
<dbReference type="InterPro" id="IPR016167">
    <property type="entry name" value="FAD-bd_PCMH_sub1"/>
</dbReference>
<dbReference type="GO" id="GO:0016491">
    <property type="term" value="F:oxidoreductase activity"/>
    <property type="evidence" value="ECO:0007669"/>
    <property type="project" value="UniProtKB-KW"/>
</dbReference>
<proteinExistence type="inferred from homology"/>
<dbReference type="InterPro" id="IPR006094">
    <property type="entry name" value="Oxid_FAD_bind_N"/>
</dbReference>
<evidence type="ECO:0000256" key="5">
    <source>
        <dbReference type="ARBA" id="ARBA00023002"/>
    </source>
</evidence>
<dbReference type="InterPro" id="IPR036318">
    <property type="entry name" value="FAD-bd_PCMH-like_sf"/>
</dbReference>
<gene>
    <name evidence="7" type="ORF">ACFQMA_14815</name>
</gene>
<sequence>MWRNSDSERTAPARPLSTDAEAALRRRLAGTVLTPSDDGYDSARQVWNGLVNRYPSAIVRCRGVTDVVAAVDLAREDDLPVGVRGGGHHVAGNGVVDDGVVIDLSPMDDVRVDPEARRARVGPGARLGDLLRETQAFGLAAPTGTSADVGVAGSTLGGGVGWLRRKHGLGIDALRSADVVTAGGECLTASESRNEDLFWALRGGGWTVGVVTSFEFELYPVGPDVATVTVFYDDVADALRAYREWAGGAPDEATSMAFCTAAPDDAVPESARGEPAVGIAACYAGPVEEGERALRPLRDIGDPLADYSEVTTFRDLHDLGNAYPHGRRYYWKSHLLNDLTDECVEAIRSHAAEAPSSRSSVTVWHLGGAMGRVPTSATAFAGRDAAYMVSVEASWDDPTANAANLSWARDAWSDLGRFSTGGMYVNFAGLGEEGEDIVRAGTGPNYERLREVKARYDPENRFRVGQSVGGDGESE</sequence>
<dbReference type="Gene3D" id="3.30.465.10">
    <property type="match status" value="1"/>
</dbReference>
<comment type="similarity">
    <text evidence="2">Belongs to the oxygen-dependent FAD-linked oxidoreductase family.</text>
</comment>
<dbReference type="InterPro" id="IPR006093">
    <property type="entry name" value="Oxy_OxRdtase_FAD_BS"/>
</dbReference>
<keyword evidence="5" id="KW-0560">Oxidoreductase</keyword>
<dbReference type="PROSITE" id="PS00862">
    <property type="entry name" value="OX2_COVAL_FAD"/>
    <property type="match status" value="1"/>
</dbReference>
<evidence type="ECO:0000313" key="8">
    <source>
        <dbReference type="Proteomes" id="UP001596432"/>
    </source>
</evidence>
<dbReference type="PANTHER" id="PTHR42973">
    <property type="entry name" value="BINDING OXIDOREDUCTASE, PUTATIVE (AFU_ORTHOLOGUE AFUA_1G17690)-RELATED"/>
    <property type="match status" value="1"/>
</dbReference>
<keyword evidence="4" id="KW-0274">FAD</keyword>
<evidence type="ECO:0000256" key="1">
    <source>
        <dbReference type="ARBA" id="ARBA00001974"/>
    </source>
</evidence>
<dbReference type="SUPFAM" id="SSF56176">
    <property type="entry name" value="FAD-binding/transporter-associated domain-like"/>
    <property type="match status" value="1"/>
</dbReference>
<dbReference type="PANTHER" id="PTHR42973:SF39">
    <property type="entry name" value="FAD-BINDING PCMH-TYPE DOMAIN-CONTAINING PROTEIN"/>
    <property type="match status" value="1"/>
</dbReference>
<keyword evidence="8" id="KW-1185">Reference proteome</keyword>
<dbReference type="GeneID" id="78821402"/>
<dbReference type="RefSeq" id="WP_274322183.1">
    <property type="nucleotide sequence ID" value="NZ_CP118158.1"/>
</dbReference>
<organism evidence="7 8">
    <name type="scientific">Halosimplex aquaticum</name>
    <dbReference type="NCBI Taxonomy" id="3026162"/>
    <lineage>
        <taxon>Archaea</taxon>
        <taxon>Methanobacteriati</taxon>
        <taxon>Methanobacteriota</taxon>
        <taxon>Stenosarchaea group</taxon>
        <taxon>Halobacteria</taxon>
        <taxon>Halobacteriales</taxon>
        <taxon>Haloarculaceae</taxon>
        <taxon>Halosimplex</taxon>
    </lineage>
</organism>
<accession>A0ABD5Y122</accession>
<dbReference type="PROSITE" id="PS51387">
    <property type="entry name" value="FAD_PCMH"/>
    <property type="match status" value="1"/>
</dbReference>
<keyword evidence="3" id="KW-0285">Flavoprotein</keyword>
<evidence type="ECO:0000313" key="7">
    <source>
        <dbReference type="EMBL" id="MFC7141093.1"/>
    </source>
</evidence>
<dbReference type="Proteomes" id="UP001596432">
    <property type="component" value="Unassembled WGS sequence"/>
</dbReference>
<dbReference type="InterPro" id="IPR012951">
    <property type="entry name" value="BBE"/>
</dbReference>
<dbReference type="Gene3D" id="3.40.462.20">
    <property type="match status" value="1"/>
</dbReference>
<dbReference type="Gene3D" id="3.30.43.10">
    <property type="entry name" value="Uridine Diphospho-n-acetylenolpyruvylglucosamine Reductase, domain 2"/>
    <property type="match status" value="1"/>
</dbReference>
<name>A0ABD5Y122_9EURY</name>
<dbReference type="InterPro" id="IPR016169">
    <property type="entry name" value="FAD-bd_PCMH_sub2"/>
</dbReference>
<dbReference type="Pfam" id="PF01565">
    <property type="entry name" value="FAD_binding_4"/>
    <property type="match status" value="1"/>
</dbReference>
<protein>
    <submittedName>
        <fullName evidence="7">FAD-binding oxidoreductase</fullName>
    </submittedName>
</protein>